<evidence type="ECO:0000256" key="8">
    <source>
        <dbReference type="ARBA" id="ARBA00022989"/>
    </source>
</evidence>
<keyword evidence="10" id="KW-0325">Glycoprotein</keyword>
<comment type="similarity">
    <text evidence="3 12">Belongs to the glycosyltransferase 10 family.</text>
</comment>
<keyword evidence="12" id="KW-0333">Golgi apparatus</keyword>
<evidence type="ECO:0000313" key="14">
    <source>
        <dbReference type="EMBL" id="OZJ04924.1"/>
    </source>
</evidence>
<sequence>MRLWNVSEPIVRLRIVRDHPPIADVGDPGREIVIHRYPSSSTNLSAVPCSAPYRYTNDINEADVVIWSNTVPGIIAKYKFYPSKADQLHALFALESFANYRPNAAFDYYMTYELDSDVPLAYAYDFMDLKAPAIPFAEKRSDALAAAFITNCDAKNNRLQVLKELMRYIPIHSYGKCLNNMPLDRSKGIDRWAQKASIIRQYKFSIAFENSNSQDYVTEKYFQALEAGSVPIFLGTDTFRSSFMPHPYSAIVVEEFDSIRQLADYLVWLDEHPSEYEKYLEWKELDYTPYFGSLLDIGRSDAVCRLVRFLKNNYTNTFVREYVHIPPLLSVNAEQ</sequence>
<keyword evidence="6 12" id="KW-0812">Transmembrane</keyword>
<name>A0A261Y359_9FUNG</name>
<evidence type="ECO:0000256" key="3">
    <source>
        <dbReference type="ARBA" id="ARBA00008919"/>
    </source>
</evidence>
<dbReference type="Pfam" id="PF00852">
    <property type="entry name" value="Glyco_transf_10"/>
    <property type="match status" value="1"/>
</dbReference>
<proteinExistence type="inferred from homology"/>
<keyword evidence="5 12" id="KW-0808">Transferase</keyword>
<comment type="subcellular location">
    <subcellularLocation>
        <location evidence="11">Endomembrane system</location>
        <topology evidence="11">Single-pass membrane protein</topology>
    </subcellularLocation>
    <subcellularLocation>
        <location evidence="12">Golgi apparatus</location>
        <location evidence="12">Golgi stack membrane</location>
        <topology evidence="12">Single-pass type II membrane protein</topology>
    </subcellularLocation>
    <subcellularLocation>
        <location evidence="1">Membrane</location>
        <topology evidence="1">Single-pass type II membrane protein</topology>
    </subcellularLocation>
</comment>
<dbReference type="InterPro" id="IPR055270">
    <property type="entry name" value="Glyco_tran_10_C"/>
</dbReference>
<evidence type="ECO:0000256" key="7">
    <source>
        <dbReference type="ARBA" id="ARBA00022968"/>
    </source>
</evidence>
<dbReference type="SUPFAM" id="SSF53756">
    <property type="entry name" value="UDP-Glycosyltransferase/glycogen phosphorylase"/>
    <property type="match status" value="1"/>
</dbReference>
<keyword evidence="8" id="KW-1133">Transmembrane helix</keyword>
<evidence type="ECO:0000256" key="11">
    <source>
        <dbReference type="ARBA" id="ARBA00037847"/>
    </source>
</evidence>
<evidence type="ECO:0000256" key="12">
    <source>
        <dbReference type="RuleBase" id="RU003832"/>
    </source>
</evidence>
<dbReference type="InterPro" id="IPR001503">
    <property type="entry name" value="Glyco_trans_10"/>
</dbReference>
<keyword evidence="4 12" id="KW-0328">Glycosyltransferase</keyword>
<gene>
    <name evidence="14" type="ORF">BZG36_02651</name>
</gene>
<keyword evidence="9" id="KW-0472">Membrane</keyword>
<reference evidence="14 15" key="1">
    <citation type="journal article" date="2017" name="Mycologia">
        <title>Bifiguratus adelaidae, gen. et sp. nov., a new member of Mucoromycotina in endophytic and soil-dwelling habitats.</title>
        <authorList>
            <person name="Torres-Cruz T.J."/>
            <person name="Billingsley Tobias T.L."/>
            <person name="Almatruk M."/>
            <person name="Hesse C."/>
            <person name="Kuske C.R."/>
            <person name="Desiro A."/>
            <person name="Benucci G.M."/>
            <person name="Bonito G."/>
            <person name="Stajich J.E."/>
            <person name="Dunlap C."/>
            <person name="Arnold A.E."/>
            <person name="Porras-Alfaro A."/>
        </authorList>
    </citation>
    <scope>NUCLEOTIDE SEQUENCE [LARGE SCALE GENOMIC DNA]</scope>
    <source>
        <strain evidence="14 15">AZ0501</strain>
    </source>
</reference>
<accession>A0A261Y359</accession>
<evidence type="ECO:0000256" key="1">
    <source>
        <dbReference type="ARBA" id="ARBA00004606"/>
    </source>
</evidence>
<keyword evidence="7" id="KW-0735">Signal-anchor</keyword>
<comment type="caution">
    <text evidence="14">The sequence shown here is derived from an EMBL/GenBank/DDBJ whole genome shotgun (WGS) entry which is preliminary data.</text>
</comment>
<dbReference type="EMBL" id="MVBO01000026">
    <property type="protein sequence ID" value="OZJ04924.1"/>
    <property type="molecule type" value="Genomic_DNA"/>
</dbReference>
<evidence type="ECO:0000256" key="2">
    <source>
        <dbReference type="ARBA" id="ARBA00004922"/>
    </source>
</evidence>
<dbReference type="UniPathway" id="UPA00378"/>
<protein>
    <recommendedName>
        <fullName evidence="12">Fucosyltransferase</fullName>
        <ecNumber evidence="12">2.4.1.-</ecNumber>
    </recommendedName>
</protein>
<comment type="pathway">
    <text evidence="2">Protein modification; protein glycosylation.</text>
</comment>
<dbReference type="OrthoDB" id="427096at2759"/>
<evidence type="ECO:0000256" key="5">
    <source>
        <dbReference type="ARBA" id="ARBA00022679"/>
    </source>
</evidence>
<evidence type="ECO:0000256" key="10">
    <source>
        <dbReference type="ARBA" id="ARBA00023180"/>
    </source>
</evidence>
<dbReference type="FunFam" id="3.40.50.11660:FF:000002">
    <property type="entry name" value="Alpha-(1,3)-fucosyltransferase"/>
    <property type="match status" value="1"/>
</dbReference>
<dbReference type="GO" id="GO:0032580">
    <property type="term" value="C:Golgi cisterna membrane"/>
    <property type="evidence" value="ECO:0007669"/>
    <property type="project" value="UniProtKB-SubCell"/>
</dbReference>
<feature type="domain" description="Fucosyltransferase C-terminal" evidence="13">
    <location>
        <begin position="142"/>
        <end position="315"/>
    </location>
</feature>
<dbReference type="PANTHER" id="PTHR11929">
    <property type="entry name" value="ALPHA- 1,3 -FUCOSYLTRANSFERASE"/>
    <property type="match status" value="1"/>
</dbReference>
<dbReference type="Gene3D" id="3.40.50.11660">
    <property type="entry name" value="Glycosyl transferase family 10, C-terminal domain"/>
    <property type="match status" value="1"/>
</dbReference>
<dbReference type="PANTHER" id="PTHR11929:SF220">
    <property type="entry name" value="FUCOSYLTRANSFERASE"/>
    <property type="match status" value="1"/>
</dbReference>
<dbReference type="EC" id="2.4.1.-" evidence="12"/>
<evidence type="ECO:0000256" key="4">
    <source>
        <dbReference type="ARBA" id="ARBA00022676"/>
    </source>
</evidence>
<organism evidence="14 15">
    <name type="scientific">Bifiguratus adelaidae</name>
    <dbReference type="NCBI Taxonomy" id="1938954"/>
    <lineage>
        <taxon>Eukaryota</taxon>
        <taxon>Fungi</taxon>
        <taxon>Fungi incertae sedis</taxon>
        <taxon>Mucoromycota</taxon>
        <taxon>Mucoromycotina</taxon>
        <taxon>Endogonomycetes</taxon>
        <taxon>Endogonales</taxon>
        <taxon>Endogonales incertae sedis</taxon>
        <taxon>Bifiguratus</taxon>
    </lineage>
</organism>
<evidence type="ECO:0000313" key="15">
    <source>
        <dbReference type="Proteomes" id="UP000242875"/>
    </source>
</evidence>
<dbReference type="GO" id="GO:0008417">
    <property type="term" value="F:fucosyltransferase activity"/>
    <property type="evidence" value="ECO:0007669"/>
    <property type="project" value="InterPro"/>
</dbReference>
<evidence type="ECO:0000256" key="9">
    <source>
        <dbReference type="ARBA" id="ARBA00023136"/>
    </source>
</evidence>
<evidence type="ECO:0000256" key="6">
    <source>
        <dbReference type="ARBA" id="ARBA00022692"/>
    </source>
</evidence>
<dbReference type="InterPro" id="IPR038577">
    <property type="entry name" value="GT10-like_C_sf"/>
</dbReference>
<keyword evidence="15" id="KW-1185">Reference proteome</keyword>
<evidence type="ECO:0000259" key="13">
    <source>
        <dbReference type="Pfam" id="PF00852"/>
    </source>
</evidence>
<dbReference type="Proteomes" id="UP000242875">
    <property type="component" value="Unassembled WGS sequence"/>
</dbReference>
<dbReference type="AlphaFoldDB" id="A0A261Y359"/>